<dbReference type="EMBL" id="ML770034">
    <property type="protein sequence ID" value="KAE9385078.1"/>
    <property type="molecule type" value="Genomic_DNA"/>
</dbReference>
<accession>A0A6A4GHW9</accession>
<organism evidence="1 2">
    <name type="scientific">Gymnopus androsaceus JB14</name>
    <dbReference type="NCBI Taxonomy" id="1447944"/>
    <lineage>
        <taxon>Eukaryota</taxon>
        <taxon>Fungi</taxon>
        <taxon>Dikarya</taxon>
        <taxon>Basidiomycota</taxon>
        <taxon>Agaricomycotina</taxon>
        <taxon>Agaricomycetes</taxon>
        <taxon>Agaricomycetidae</taxon>
        <taxon>Agaricales</taxon>
        <taxon>Marasmiineae</taxon>
        <taxon>Omphalotaceae</taxon>
        <taxon>Gymnopus</taxon>
    </lineage>
</organism>
<dbReference type="AlphaFoldDB" id="A0A6A4GHW9"/>
<dbReference type="Proteomes" id="UP000799118">
    <property type="component" value="Unassembled WGS sequence"/>
</dbReference>
<reference evidence="1" key="1">
    <citation type="journal article" date="2019" name="Environ. Microbiol.">
        <title>Fungal ecological strategies reflected in gene transcription - a case study of two litter decomposers.</title>
        <authorList>
            <person name="Barbi F."/>
            <person name="Kohler A."/>
            <person name="Barry K."/>
            <person name="Baskaran P."/>
            <person name="Daum C."/>
            <person name="Fauchery L."/>
            <person name="Ihrmark K."/>
            <person name="Kuo A."/>
            <person name="LaButti K."/>
            <person name="Lipzen A."/>
            <person name="Morin E."/>
            <person name="Grigoriev I.V."/>
            <person name="Henrissat B."/>
            <person name="Lindahl B."/>
            <person name="Martin F."/>
        </authorList>
    </citation>
    <scope>NUCLEOTIDE SEQUENCE</scope>
    <source>
        <strain evidence="1">JB14</strain>
    </source>
</reference>
<sequence>MLRLYLKLASPYAEDSPKHMIHEGVRTLIMSFLQEDPAVYAGDQNPAPSRDVLAKFMAESMKFDHPLVDWPKGAIGAFIDFIENSRNSLKTLSLRDLSVNPMLPNLQKLYLHIFNEAEFDVDVLITS</sequence>
<keyword evidence="2" id="KW-1185">Reference proteome</keyword>
<name>A0A6A4GHW9_9AGAR</name>
<proteinExistence type="predicted"/>
<evidence type="ECO:0000313" key="1">
    <source>
        <dbReference type="EMBL" id="KAE9385078.1"/>
    </source>
</evidence>
<protein>
    <submittedName>
        <fullName evidence="1">Uncharacterized protein</fullName>
    </submittedName>
</protein>
<evidence type="ECO:0000313" key="2">
    <source>
        <dbReference type="Proteomes" id="UP000799118"/>
    </source>
</evidence>
<gene>
    <name evidence="1" type="ORF">BT96DRAFT_1007394</name>
</gene>